<gene>
    <name evidence="1" type="ORF">CALVIDRAFT_528421</name>
</gene>
<evidence type="ECO:0000313" key="1">
    <source>
        <dbReference type="EMBL" id="KZO95060.1"/>
    </source>
</evidence>
<sequence>MSGAEIAVAVVEGGSVLMELGKMAYNSMNPSGLAQTNAELYGNLPQVANNAHKAGVPVSKIEKVMQKSNRNLENRKKEEVLEAGNKRHSKRLQSFRTWFSSMGAHSTLGSSTTALKVLTSNKILEAKRDEIRASDSFRSH</sequence>
<protein>
    <submittedName>
        <fullName evidence="1">Uncharacterized protein</fullName>
    </submittedName>
</protein>
<dbReference type="Proteomes" id="UP000076738">
    <property type="component" value="Unassembled WGS sequence"/>
</dbReference>
<accession>A0A167KVM1</accession>
<dbReference type="AlphaFoldDB" id="A0A167KVM1"/>
<reference evidence="1 2" key="1">
    <citation type="journal article" date="2016" name="Mol. Biol. Evol.">
        <title>Comparative Genomics of Early-Diverging Mushroom-Forming Fungi Provides Insights into the Origins of Lignocellulose Decay Capabilities.</title>
        <authorList>
            <person name="Nagy L.G."/>
            <person name="Riley R."/>
            <person name="Tritt A."/>
            <person name="Adam C."/>
            <person name="Daum C."/>
            <person name="Floudas D."/>
            <person name="Sun H."/>
            <person name="Yadav J.S."/>
            <person name="Pangilinan J."/>
            <person name="Larsson K.H."/>
            <person name="Matsuura K."/>
            <person name="Barry K."/>
            <person name="Labutti K."/>
            <person name="Kuo R."/>
            <person name="Ohm R.A."/>
            <person name="Bhattacharya S.S."/>
            <person name="Shirouzu T."/>
            <person name="Yoshinaga Y."/>
            <person name="Martin F.M."/>
            <person name="Grigoriev I.V."/>
            <person name="Hibbett D.S."/>
        </authorList>
    </citation>
    <scope>NUCLEOTIDE SEQUENCE [LARGE SCALE GENOMIC DNA]</scope>
    <source>
        <strain evidence="1 2">TUFC12733</strain>
    </source>
</reference>
<dbReference type="EMBL" id="KV417291">
    <property type="protein sequence ID" value="KZO95060.1"/>
    <property type="molecule type" value="Genomic_DNA"/>
</dbReference>
<keyword evidence="2" id="KW-1185">Reference proteome</keyword>
<proteinExistence type="predicted"/>
<organism evidence="1 2">
    <name type="scientific">Calocera viscosa (strain TUFC12733)</name>
    <dbReference type="NCBI Taxonomy" id="1330018"/>
    <lineage>
        <taxon>Eukaryota</taxon>
        <taxon>Fungi</taxon>
        <taxon>Dikarya</taxon>
        <taxon>Basidiomycota</taxon>
        <taxon>Agaricomycotina</taxon>
        <taxon>Dacrymycetes</taxon>
        <taxon>Dacrymycetales</taxon>
        <taxon>Dacrymycetaceae</taxon>
        <taxon>Calocera</taxon>
    </lineage>
</organism>
<evidence type="ECO:0000313" key="2">
    <source>
        <dbReference type="Proteomes" id="UP000076738"/>
    </source>
</evidence>
<name>A0A167KVM1_CALVF</name>